<dbReference type="AlphaFoldDB" id="A0A1G9KHY9"/>
<gene>
    <name evidence="17" type="ORF">SAMN05216191_103261</name>
</gene>
<dbReference type="Gene3D" id="1.10.287.130">
    <property type="match status" value="1"/>
</dbReference>
<keyword evidence="6" id="KW-0808">Transferase</keyword>
<evidence type="ECO:0000256" key="4">
    <source>
        <dbReference type="ARBA" id="ARBA00022475"/>
    </source>
</evidence>
<dbReference type="Pfam" id="PF00512">
    <property type="entry name" value="HisKA"/>
    <property type="match status" value="1"/>
</dbReference>
<feature type="domain" description="HAMP" evidence="16">
    <location>
        <begin position="188"/>
        <end position="240"/>
    </location>
</feature>
<dbReference type="GO" id="GO:0005886">
    <property type="term" value="C:plasma membrane"/>
    <property type="evidence" value="ECO:0007669"/>
    <property type="project" value="UniProtKB-SubCell"/>
</dbReference>
<evidence type="ECO:0000313" key="18">
    <source>
        <dbReference type="Proteomes" id="UP000182783"/>
    </source>
</evidence>
<organism evidence="17 18">
    <name type="scientific">Paenibacillus jilunlii</name>
    <dbReference type="NCBI Taxonomy" id="682956"/>
    <lineage>
        <taxon>Bacteria</taxon>
        <taxon>Bacillati</taxon>
        <taxon>Bacillota</taxon>
        <taxon>Bacilli</taxon>
        <taxon>Bacillales</taxon>
        <taxon>Paenibacillaceae</taxon>
        <taxon>Paenibacillus</taxon>
    </lineage>
</organism>
<dbReference type="InterPro" id="IPR050398">
    <property type="entry name" value="HssS/ArlS-like"/>
</dbReference>
<dbReference type="PANTHER" id="PTHR45528">
    <property type="entry name" value="SENSOR HISTIDINE KINASE CPXA"/>
    <property type="match status" value="1"/>
</dbReference>
<keyword evidence="5" id="KW-0597">Phosphoprotein</keyword>
<evidence type="ECO:0000313" key="17">
    <source>
        <dbReference type="EMBL" id="SDL48993.1"/>
    </source>
</evidence>
<dbReference type="EMBL" id="FNGM01000003">
    <property type="protein sequence ID" value="SDL48993.1"/>
    <property type="molecule type" value="Genomic_DNA"/>
</dbReference>
<evidence type="ECO:0000256" key="14">
    <source>
        <dbReference type="SAM" id="Phobius"/>
    </source>
</evidence>
<feature type="domain" description="Histidine kinase" evidence="15">
    <location>
        <begin position="255"/>
        <end position="471"/>
    </location>
</feature>
<dbReference type="OrthoDB" id="335833at2"/>
<dbReference type="CDD" id="cd00082">
    <property type="entry name" value="HisKA"/>
    <property type="match status" value="1"/>
</dbReference>
<dbReference type="SMART" id="SM00304">
    <property type="entry name" value="HAMP"/>
    <property type="match status" value="1"/>
</dbReference>
<dbReference type="Pfam" id="PF02518">
    <property type="entry name" value="HATPase_c"/>
    <property type="match status" value="1"/>
</dbReference>
<dbReference type="Proteomes" id="UP000182783">
    <property type="component" value="Unassembled WGS sequence"/>
</dbReference>
<proteinExistence type="predicted"/>
<evidence type="ECO:0000256" key="13">
    <source>
        <dbReference type="ARBA" id="ARBA00023136"/>
    </source>
</evidence>
<feature type="transmembrane region" description="Helical" evidence="14">
    <location>
        <begin position="17"/>
        <end position="38"/>
    </location>
</feature>
<dbReference type="InterPro" id="IPR003660">
    <property type="entry name" value="HAMP_dom"/>
</dbReference>
<keyword evidence="7 14" id="KW-0812">Transmembrane</keyword>
<keyword evidence="13 14" id="KW-0472">Membrane</keyword>
<accession>A0A1G9KHY9</accession>
<evidence type="ECO:0000256" key="3">
    <source>
        <dbReference type="ARBA" id="ARBA00012438"/>
    </source>
</evidence>
<keyword evidence="12" id="KW-0902">Two-component regulatory system</keyword>
<dbReference type="GO" id="GO:0005524">
    <property type="term" value="F:ATP binding"/>
    <property type="evidence" value="ECO:0007669"/>
    <property type="project" value="UniProtKB-KW"/>
</dbReference>
<dbReference type="PROSITE" id="PS50885">
    <property type="entry name" value="HAMP"/>
    <property type="match status" value="1"/>
</dbReference>
<dbReference type="SUPFAM" id="SSF47384">
    <property type="entry name" value="Homodimeric domain of signal transducing histidine kinase"/>
    <property type="match status" value="1"/>
</dbReference>
<keyword evidence="4" id="KW-1003">Cell membrane</keyword>
<dbReference type="InterPro" id="IPR003594">
    <property type="entry name" value="HATPase_dom"/>
</dbReference>
<dbReference type="GO" id="GO:0000155">
    <property type="term" value="F:phosphorelay sensor kinase activity"/>
    <property type="evidence" value="ECO:0007669"/>
    <property type="project" value="InterPro"/>
</dbReference>
<dbReference type="Gene3D" id="3.30.565.10">
    <property type="entry name" value="Histidine kinase-like ATPase, C-terminal domain"/>
    <property type="match status" value="1"/>
</dbReference>
<evidence type="ECO:0000256" key="9">
    <source>
        <dbReference type="ARBA" id="ARBA00022777"/>
    </source>
</evidence>
<evidence type="ECO:0000256" key="7">
    <source>
        <dbReference type="ARBA" id="ARBA00022692"/>
    </source>
</evidence>
<evidence type="ECO:0000256" key="10">
    <source>
        <dbReference type="ARBA" id="ARBA00022840"/>
    </source>
</evidence>
<sequence length="471" mass="53388">MLKVNRKQTGIREMLRIHYYFLVVVISVIGMLSIAYAAKGSDRSYASTEMQVTRAQDLVDAERDAAKLEALIQNILKVHGWVETLDENKQLIHYTGIPLDRSTPESLRLGEEPENAPYISSEASFLQKGLLYTYIVKIPVDQLEVSIWDQQSARDRDKQIQRYNVQAVFGFILLSAVVIVIYSRWTARKIIQPLGAIAAGIDHLKTGDYTIRLSLKLEGEFLQIGNTLNDMAEKLEQAGAHKVQMERGRQRMLADIAHDLKTPISTLYGYAKALHEGMVKDNDKQQSYLLSIYTKAKRVDALLDTLFEMTQLDHPDYMLDRQVQDLGECMRTAILDHFSEIEEKELELEVRIPDTEVRYAFDRKQMSRVFSNLLSNAVRYNPAGTRLRVTLETHADGLWLEFADNGSGIPEHLRSVIFDPFVRGDQARSNAGGTGLGLAIAYKIVSLHQGSLQLLGTAEERTIFRIILPDF</sequence>
<evidence type="ECO:0000256" key="5">
    <source>
        <dbReference type="ARBA" id="ARBA00022553"/>
    </source>
</evidence>
<evidence type="ECO:0000256" key="8">
    <source>
        <dbReference type="ARBA" id="ARBA00022741"/>
    </source>
</evidence>
<feature type="transmembrane region" description="Helical" evidence="14">
    <location>
        <begin position="163"/>
        <end position="185"/>
    </location>
</feature>
<evidence type="ECO:0000256" key="12">
    <source>
        <dbReference type="ARBA" id="ARBA00023012"/>
    </source>
</evidence>
<dbReference type="CDD" id="cd00075">
    <property type="entry name" value="HATPase"/>
    <property type="match status" value="1"/>
</dbReference>
<evidence type="ECO:0000259" key="15">
    <source>
        <dbReference type="PROSITE" id="PS50109"/>
    </source>
</evidence>
<evidence type="ECO:0000256" key="11">
    <source>
        <dbReference type="ARBA" id="ARBA00022989"/>
    </source>
</evidence>
<dbReference type="PRINTS" id="PR00344">
    <property type="entry name" value="BCTRLSENSOR"/>
</dbReference>
<dbReference type="SMART" id="SM00387">
    <property type="entry name" value="HATPase_c"/>
    <property type="match status" value="1"/>
</dbReference>
<evidence type="ECO:0000256" key="6">
    <source>
        <dbReference type="ARBA" id="ARBA00022679"/>
    </source>
</evidence>
<dbReference type="InterPro" id="IPR036890">
    <property type="entry name" value="HATPase_C_sf"/>
</dbReference>
<dbReference type="Pfam" id="PF00672">
    <property type="entry name" value="HAMP"/>
    <property type="match status" value="1"/>
</dbReference>
<dbReference type="InterPro" id="IPR005467">
    <property type="entry name" value="His_kinase_dom"/>
</dbReference>
<protein>
    <recommendedName>
        <fullName evidence="3">histidine kinase</fullName>
        <ecNumber evidence="3">2.7.13.3</ecNumber>
    </recommendedName>
</protein>
<dbReference type="InterPro" id="IPR036097">
    <property type="entry name" value="HisK_dim/P_sf"/>
</dbReference>
<name>A0A1G9KHY9_9BACL</name>
<evidence type="ECO:0000259" key="16">
    <source>
        <dbReference type="PROSITE" id="PS50885"/>
    </source>
</evidence>
<dbReference type="EC" id="2.7.13.3" evidence="3"/>
<dbReference type="InterPro" id="IPR004358">
    <property type="entry name" value="Sig_transdc_His_kin-like_C"/>
</dbReference>
<dbReference type="SUPFAM" id="SSF55874">
    <property type="entry name" value="ATPase domain of HSP90 chaperone/DNA topoisomerase II/histidine kinase"/>
    <property type="match status" value="1"/>
</dbReference>
<dbReference type="CDD" id="cd06225">
    <property type="entry name" value="HAMP"/>
    <property type="match status" value="1"/>
</dbReference>
<dbReference type="InterPro" id="IPR003661">
    <property type="entry name" value="HisK_dim/P_dom"/>
</dbReference>
<dbReference type="Gene3D" id="6.10.340.10">
    <property type="match status" value="1"/>
</dbReference>
<dbReference type="PANTHER" id="PTHR45528:SF1">
    <property type="entry name" value="SENSOR HISTIDINE KINASE CPXA"/>
    <property type="match status" value="1"/>
</dbReference>
<dbReference type="SMART" id="SM00388">
    <property type="entry name" value="HisKA"/>
    <property type="match status" value="1"/>
</dbReference>
<reference evidence="17 18" key="1">
    <citation type="submission" date="2016-10" db="EMBL/GenBank/DDBJ databases">
        <authorList>
            <person name="de Groot N.N."/>
        </authorList>
    </citation>
    <scope>NUCLEOTIDE SEQUENCE [LARGE SCALE GENOMIC DNA]</scope>
    <source>
        <strain evidence="17 18">CGMCC 1.10239</strain>
    </source>
</reference>
<keyword evidence="8" id="KW-0547">Nucleotide-binding</keyword>
<keyword evidence="9 17" id="KW-0418">Kinase</keyword>
<keyword evidence="10" id="KW-0067">ATP-binding</keyword>
<comment type="catalytic activity">
    <reaction evidence="1">
        <text>ATP + protein L-histidine = ADP + protein N-phospho-L-histidine.</text>
        <dbReference type="EC" id="2.7.13.3"/>
    </reaction>
</comment>
<evidence type="ECO:0000256" key="1">
    <source>
        <dbReference type="ARBA" id="ARBA00000085"/>
    </source>
</evidence>
<evidence type="ECO:0000256" key="2">
    <source>
        <dbReference type="ARBA" id="ARBA00004651"/>
    </source>
</evidence>
<comment type="subcellular location">
    <subcellularLocation>
        <location evidence="2">Cell membrane</location>
        <topology evidence="2">Multi-pass membrane protein</topology>
    </subcellularLocation>
</comment>
<dbReference type="PROSITE" id="PS50109">
    <property type="entry name" value="HIS_KIN"/>
    <property type="match status" value="1"/>
</dbReference>
<keyword evidence="11 14" id="KW-1133">Transmembrane helix</keyword>